<gene>
    <name evidence="3" type="ORF">H2O64_04590</name>
</gene>
<dbReference type="CDD" id="cd09726">
    <property type="entry name" value="RAMP_I_III"/>
    <property type="match status" value="1"/>
</dbReference>
<comment type="caution">
    <text evidence="3">The sequence shown here is derived from an EMBL/GenBank/DDBJ whole genome shotgun (WGS) entry which is preliminary data.</text>
</comment>
<proteinExistence type="predicted"/>
<reference evidence="3 4" key="1">
    <citation type="submission" date="2020-07" db="EMBL/GenBank/DDBJ databases">
        <title>Description of Kordia aestuariivivens sp. nov., isolated from a tidal flat.</title>
        <authorList>
            <person name="Park S."/>
            <person name="Yoon J.-H."/>
        </authorList>
    </citation>
    <scope>NUCLEOTIDE SEQUENCE [LARGE SCALE GENOMIC DNA]</scope>
    <source>
        <strain evidence="3 4">YSTF-M3</strain>
    </source>
</reference>
<dbReference type="Proteomes" id="UP000619238">
    <property type="component" value="Unassembled WGS sequence"/>
</dbReference>
<accession>A0ABR7Q6F9</accession>
<organism evidence="3 4">
    <name type="scientific">Kordia aestuariivivens</name>
    <dbReference type="NCBI Taxonomy" id="2759037"/>
    <lineage>
        <taxon>Bacteria</taxon>
        <taxon>Pseudomonadati</taxon>
        <taxon>Bacteroidota</taxon>
        <taxon>Flavobacteriia</taxon>
        <taxon>Flavobacteriales</taxon>
        <taxon>Flavobacteriaceae</taxon>
        <taxon>Kordia</taxon>
    </lineage>
</organism>
<dbReference type="InterPro" id="IPR005537">
    <property type="entry name" value="RAMP_III_fam"/>
</dbReference>
<sequence length="183" mass="20663">MRTLAYNITFHSYWLHQDKEGQSIGVNNSPIEESGLPIFGGTAVKGLFREQLEILHSCNALTTSYQIWNRLFGSETKEGKIKFNTARFNGAIPKEHQYLLYHTITNTAIEEETKQAKQRSLRTSKVVIPMELQGTITIDTLPEATTKEDLEQDLIMMAGLIKEVGKDRYKGLGSCVIKIKADK</sequence>
<feature type="domain" description="CRISPR type III-associated protein" evidence="2">
    <location>
        <begin position="31"/>
        <end position="143"/>
    </location>
</feature>
<keyword evidence="1" id="KW-0051">Antiviral defense</keyword>
<dbReference type="RefSeq" id="WP_187560970.1">
    <property type="nucleotide sequence ID" value="NZ_JACGWS010000002.1"/>
</dbReference>
<evidence type="ECO:0000313" key="3">
    <source>
        <dbReference type="EMBL" id="MBC8753936.1"/>
    </source>
</evidence>
<evidence type="ECO:0000313" key="4">
    <source>
        <dbReference type="Proteomes" id="UP000619238"/>
    </source>
</evidence>
<protein>
    <recommendedName>
        <fullName evidence="2">CRISPR type III-associated protein domain-containing protein</fullName>
    </recommendedName>
</protein>
<name>A0ABR7Q6F9_9FLAO</name>
<keyword evidence="4" id="KW-1185">Reference proteome</keyword>
<evidence type="ECO:0000259" key="2">
    <source>
        <dbReference type="Pfam" id="PF03787"/>
    </source>
</evidence>
<dbReference type="Pfam" id="PF03787">
    <property type="entry name" value="RAMPs"/>
    <property type="match status" value="1"/>
</dbReference>
<dbReference type="EMBL" id="JACGWS010000002">
    <property type="protein sequence ID" value="MBC8753936.1"/>
    <property type="molecule type" value="Genomic_DNA"/>
</dbReference>
<evidence type="ECO:0000256" key="1">
    <source>
        <dbReference type="ARBA" id="ARBA00023118"/>
    </source>
</evidence>